<dbReference type="SUPFAM" id="SSF81324">
    <property type="entry name" value="Voltage-gated potassium channels"/>
    <property type="match status" value="1"/>
</dbReference>
<organism evidence="16 17">
    <name type="scientific">Effrenium voratum</name>
    <dbReference type="NCBI Taxonomy" id="2562239"/>
    <lineage>
        <taxon>Eukaryota</taxon>
        <taxon>Sar</taxon>
        <taxon>Alveolata</taxon>
        <taxon>Dinophyceae</taxon>
        <taxon>Suessiales</taxon>
        <taxon>Symbiodiniaceae</taxon>
        <taxon>Effrenium</taxon>
    </lineage>
</organism>
<feature type="transmembrane region" description="Helical" evidence="14">
    <location>
        <begin position="236"/>
        <end position="256"/>
    </location>
</feature>
<dbReference type="Pfam" id="PF00254">
    <property type="entry name" value="FKBP_C"/>
    <property type="match status" value="1"/>
</dbReference>
<feature type="transmembrane region" description="Helical" evidence="14">
    <location>
        <begin position="30"/>
        <end position="49"/>
    </location>
</feature>
<comment type="similarity">
    <text evidence="13">Belongs to the two pore domain potassium channel (TC 1.A.1.8) family.</text>
</comment>
<sequence>MATESSLVCGEDCGGITWDYEIQQLTFGGGLWGALFGVGLALSVTAATSNVDSWRSGLELTCLRLNSSRFFLGLDFVLAVIQSIHFCVRTYTQTLTFIGFILEAIAAIYYLGFMLPFWGFAHCEGILSGFWWMFFDIAIPNSILIGAVVSLPVAEFEGKKTWFAPSWLAAIHLLRSWRKLLRANKVNVEMFRNQLIDSVVSTAFAVYLMAMMMLTFENLGEPEFMKSVSQEKWNTISSLYFILTSVATVGFGDLVPLTSLGRICTVFAIYMGLAWLATVAYRSLQILAVNQTGGGFFEPILHSKYIVVIGNPTGLMLRNFLAEIFHPDHAEDADDLHVSVILPHGHPGQDLVNEWLRQPENLRMLPRIHIFQGTALSDQDLPVGSAPGSAGLWRFLGCRRSARTDELSALPGLGVVVDFALSRADTGAPLEWKEVSSPLSFTSGAGEVPDVLDEAVAGMALGESKRLLAYGEPSNEADEVWEISGQKLPPCDVPLSLDVTLLEVEVKQDPRGVAVKTLKPGDGRTFAEAGDRVTVHYIGRLAANGKQFDSTHDRAFPFEFHVGVGKVIPGFDMGMMRLSEGEKALLTIPSALAYGPRGSGKIPPGADLIFEVHLVKVVRY</sequence>
<reference evidence="16" key="1">
    <citation type="submission" date="2023-08" db="EMBL/GenBank/DDBJ databases">
        <authorList>
            <person name="Chen Y."/>
            <person name="Shah S."/>
            <person name="Dougan E. K."/>
            <person name="Thang M."/>
            <person name="Chan C."/>
        </authorList>
    </citation>
    <scope>NUCLEOTIDE SEQUENCE</scope>
</reference>
<evidence type="ECO:0000259" key="15">
    <source>
        <dbReference type="PROSITE" id="PS50059"/>
    </source>
</evidence>
<keyword evidence="10 12" id="KW-0413">Isomerase</keyword>
<protein>
    <recommendedName>
        <fullName evidence="3 12">peptidylprolyl isomerase</fullName>
        <ecNumber evidence="3 12">5.2.1.8</ecNumber>
    </recommendedName>
</protein>
<dbReference type="SUPFAM" id="SSF54534">
    <property type="entry name" value="FKBP-like"/>
    <property type="match status" value="2"/>
</dbReference>
<evidence type="ECO:0000256" key="8">
    <source>
        <dbReference type="ARBA" id="ARBA00023110"/>
    </source>
</evidence>
<dbReference type="PANTHER" id="PTHR10516">
    <property type="entry name" value="PEPTIDYL-PROLYL CIS-TRANS ISOMERASE"/>
    <property type="match status" value="1"/>
</dbReference>
<dbReference type="GO" id="GO:0005267">
    <property type="term" value="F:potassium channel activity"/>
    <property type="evidence" value="ECO:0007669"/>
    <property type="project" value="InterPro"/>
</dbReference>
<dbReference type="Gene3D" id="1.10.287.70">
    <property type="match status" value="1"/>
</dbReference>
<gene>
    <name evidence="16" type="ORF">EVOR1521_LOCUS1908</name>
</gene>
<keyword evidence="7 13" id="KW-0406">Ion transport</keyword>
<dbReference type="EC" id="5.2.1.8" evidence="3 12"/>
<dbReference type="InterPro" id="IPR050689">
    <property type="entry name" value="FKBP-type_PPIase"/>
</dbReference>
<keyword evidence="4 13" id="KW-0813">Transport</keyword>
<evidence type="ECO:0000256" key="5">
    <source>
        <dbReference type="ARBA" id="ARBA00022692"/>
    </source>
</evidence>
<keyword evidence="11 13" id="KW-0407">Ion channel</keyword>
<accession>A0AA36HNJ2</accession>
<evidence type="ECO:0000313" key="17">
    <source>
        <dbReference type="Proteomes" id="UP001178507"/>
    </source>
</evidence>
<evidence type="ECO:0000256" key="9">
    <source>
        <dbReference type="ARBA" id="ARBA00023136"/>
    </source>
</evidence>
<evidence type="ECO:0000256" key="2">
    <source>
        <dbReference type="ARBA" id="ARBA00004141"/>
    </source>
</evidence>
<keyword evidence="8 12" id="KW-0697">Rotamase</keyword>
<proteinExistence type="inferred from homology"/>
<feature type="transmembrane region" description="Helical" evidence="14">
    <location>
        <begin position="198"/>
        <end position="216"/>
    </location>
</feature>
<dbReference type="AlphaFoldDB" id="A0AA36HNJ2"/>
<keyword evidence="17" id="KW-1185">Reference proteome</keyword>
<feature type="transmembrane region" description="Helical" evidence="14">
    <location>
        <begin position="97"/>
        <end position="118"/>
    </location>
</feature>
<dbReference type="GO" id="GO:0003755">
    <property type="term" value="F:peptidyl-prolyl cis-trans isomerase activity"/>
    <property type="evidence" value="ECO:0007669"/>
    <property type="project" value="UniProtKB-KW"/>
</dbReference>
<dbReference type="EMBL" id="CAUJNA010000090">
    <property type="protein sequence ID" value="CAJ1371634.1"/>
    <property type="molecule type" value="Genomic_DNA"/>
</dbReference>
<name>A0AA36HNJ2_9DINO</name>
<evidence type="ECO:0000256" key="4">
    <source>
        <dbReference type="ARBA" id="ARBA00022448"/>
    </source>
</evidence>
<dbReference type="GO" id="GO:0016020">
    <property type="term" value="C:membrane"/>
    <property type="evidence" value="ECO:0007669"/>
    <property type="project" value="UniProtKB-SubCell"/>
</dbReference>
<dbReference type="InterPro" id="IPR013099">
    <property type="entry name" value="K_chnl_dom"/>
</dbReference>
<keyword evidence="9 14" id="KW-0472">Membrane</keyword>
<comment type="subcellular location">
    <subcellularLocation>
        <location evidence="2">Membrane</location>
        <topology evidence="2">Multi-pass membrane protein</topology>
    </subcellularLocation>
</comment>
<feature type="transmembrane region" description="Helical" evidence="14">
    <location>
        <begin position="130"/>
        <end position="149"/>
    </location>
</feature>
<dbReference type="InterPro" id="IPR003280">
    <property type="entry name" value="2pore_dom_K_chnl"/>
</dbReference>
<feature type="transmembrane region" description="Helical" evidence="14">
    <location>
        <begin position="263"/>
        <end position="281"/>
    </location>
</feature>
<evidence type="ECO:0000256" key="14">
    <source>
        <dbReference type="SAM" id="Phobius"/>
    </source>
</evidence>
<dbReference type="PANTHER" id="PTHR10516:SF443">
    <property type="entry name" value="FK506-BINDING PROTEIN 59-RELATED"/>
    <property type="match status" value="1"/>
</dbReference>
<dbReference type="PROSITE" id="PS50059">
    <property type="entry name" value="FKBP_PPIASE"/>
    <property type="match status" value="2"/>
</dbReference>
<feature type="transmembrane region" description="Helical" evidence="14">
    <location>
        <begin position="70"/>
        <end position="91"/>
    </location>
</feature>
<comment type="caution">
    <text evidence="16">The sequence shown here is derived from an EMBL/GenBank/DDBJ whole genome shotgun (WGS) entry which is preliminary data.</text>
</comment>
<dbReference type="Gene3D" id="3.10.50.40">
    <property type="match status" value="2"/>
</dbReference>
<keyword evidence="5 13" id="KW-0812">Transmembrane</keyword>
<feature type="domain" description="PPIase FKBP-type" evidence="15">
    <location>
        <begin position="530"/>
        <end position="618"/>
    </location>
</feature>
<evidence type="ECO:0000256" key="12">
    <source>
        <dbReference type="PROSITE-ProRule" id="PRU00277"/>
    </source>
</evidence>
<keyword evidence="6 14" id="KW-1133">Transmembrane helix</keyword>
<evidence type="ECO:0000256" key="13">
    <source>
        <dbReference type="RuleBase" id="RU003857"/>
    </source>
</evidence>
<evidence type="ECO:0000256" key="11">
    <source>
        <dbReference type="ARBA" id="ARBA00023303"/>
    </source>
</evidence>
<evidence type="ECO:0000256" key="6">
    <source>
        <dbReference type="ARBA" id="ARBA00022989"/>
    </source>
</evidence>
<evidence type="ECO:0000256" key="3">
    <source>
        <dbReference type="ARBA" id="ARBA00013194"/>
    </source>
</evidence>
<dbReference type="InterPro" id="IPR001179">
    <property type="entry name" value="PPIase_FKBP_dom"/>
</dbReference>
<comment type="catalytic activity">
    <reaction evidence="1 12">
        <text>[protein]-peptidylproline (omega=180) = [protein]-peptidylproline (omega=0)</text>
        <dbReference type="Rhea" id="RHEA:16237"/>
        <dbReference type="Rhea" id="RHEA-COMP:10747"/>
        <dbReference type="Rhea" id="RHEA-COMP:10748"/>
        <dbReference type="ChEBI" id="CHEBI:83833"/>
        <dbReference type="ChEBI" id="CHEBI:83834"/>
        <dbReference type="EC" id="5.2.1.8"/>
    </reaction>
</comment>
<dbReference type="PRINTS" id="PR01333">
    <property type="entry name" value="2POREKCHANEL"/>
</dbReference>
<evidence type="ECO:0000256" key="10">
    <source>
        <dbReference type="ARBA" id="ARBA00023235"/>
    </source>
</evidence>
<evidence type="ECO:0000256" key="7">
    <source>
        <dbReference type="ARBA" id="ARBA00023065"/>
    </source>
</evidence>
<dbReference type="Pfam" id="PF07885">
    <property type="entry name" value="Ion_trans_2"/>
    <property type="match status" value="1"/>
</dbReference>
<dbReference type="InterPro" id="IPR046357">
    <property type="entry name" value="PPIase_dom_sf"/>
</dbReference>
<dbReference type="FunFam" id="3.10.50.40:FF:000006">
    <property type="entry name" value="Peptidyl-prolyl cis-trans isomerase"/>
    <property type="match status" value="1"/>
</dbReference>
<dbReference type="Proteomes" id="UP001178507">
    <property type="component" value="Unassembled WGS sequence"/>
</dbReference>
<evidence type="ECO:0000256" key="1">
    <source>
        <dbReference type="ARBA" id="ARBA00000971"/>
    </source>
</evidence>
<evidence type="ECO:0000313" key="16">
    <source>
        <dbReference type="EMBL" id="CAJ1371634.1"/>
    </source>
</evidence>
<feature type="domain" description="PPIase FKBP-type" evidence="15">
    <location>
        <begin position="412"/>
        <end position="505"/>
    </location>
</feature>